<feature type="domain" description="OmpR/PhoB-type" evidence="6">
    <location>
        <begin position="1"/>
        <end position="98"/>
    </location>
</feature>
<dbReference type="InterPro" id="IPR041664">
    <property type="entry name" value="AAA_16"/>
</dbReference>
<evidence type="ECO:0000313" key="8">
    <source>
        <dbReference type="Proteomes" id="UP001597097"/>
    </source>
</evidence>
<dbReference type="Pfam" id="PF00486">
    <property type="entry name" value="Trans_reg_C"/>
    <property type="match status" value="1"/>
</dbReference>
<protein>
    <submittedName>
        <fullName evidence="7">BTAD domain-containing putative transcriptional regulator</fullName>
    </submittedName>
</protein>
<evidence type="ECO:0000256" key="1">
    <source>
        <dbReference type="ARBA" id="ARBA00023015"/>
    </source>
</evidence>
<feature type="DNA-binding region" description="OmpR/PhoB-type" evidence="4">
    <location>
        <begin position="1"/>
        <end position="98"/>
    </location>
</feature>
<proteinExistence type="predicted"/>
<dbReference type="RefSeq" id="WP_219529616.1">
    <property type="nucleotide sequence ID" value="NZ_JAHKRM010000007.1"/>
</dbReference>
<keyword evidence="3" id="KW-0804">Transcription</keyword>
<dbReference type="InterPro" id="IPR005158">
    <property type="entry name" value="BTAD"/>
</dbReference>
<dbReference type="InterPro" id="IPR051677">
    <property type="entry name" value="AfsR-DnrI-RedD_regulator"/>
</dbReference>
<evidence type="ECO:0000256" key="5">
    <source>
        <dbReference type="SAM" id="MobiDB-lite"/>
    </source>
</evidence>
<evidence type="ECO:0000256" key="3">
    <source>
        <dbReference type="ARBA" id="ARBA00023163"/>
    </source>
</evidence>
<evidence type="ECO:0000259" key="6">
    <source>
        <dbReference type="PROSITE" id="PS51755"/>
    </source>
</evidence>
<keyword evidence="2 4" id="KW-0238">DNA-binding</keyword>
<evidence type="ECO:0000256" key="2">
    <source>
        <dbReference type="ARBA" id="ARBA00023125"/>
    </source>
</evidence>
<evidence type="ECO:0000256" key="4">
    <source>
        <dbReference type="PROSITE-ProRule" id="PRU01091"/>
    </source>
</evidence>
<dbReference type="SMART" id="SM00862">
    <property type="entry name" value="Trans_reg_C"/>
    <property type="match status" value="1"/>
</dbReference>
<dbReference type="InterPro" id="IPR001867">
    <property type="entry name" value="OmpR/PhoB-type_DNA-bd"/>
</dbReference>
<gene>
    <name evidence="7" type="ORF">ACFSJ0_52525</name>
</gene>
<comment type="caution">
    <text evidence="7">The sequence shown here is derived from an EMBL/GenBank/DDBJ whole genome shotgun (WGS) entry which is preliminary data.</text>
</comment>
<evidence type="ECO:0000313" key="7">
    <source>
        <dbReference type="EMBL" id="MFD1545751.1"/>
    </source>
</evidence>
<dbReference type="PANTHER" id="PTHR35807:SF1">
    <property type="entry name" value="TRANSCRIPTIONAL REGULATOR REDD"/>
    <property type="match status" value="1"/>
</dbReference>
<dbReference type="Proteomes" id="UP001597097">
    <property type="component" value="Unassembled WGS sequence"/>
</dbReference>
<name>A0ABW4GSG9_9ACTN</name>
<dbReference type="Pfam" id="PF03704">
    <property type="entry name" value="BTAD"/>
    <property type="match status" value="1"/>
</dbReference>
<feature type="region of interest" description="Disordered" evidence="5">
    <location>
        <begin position="269"/>
        <end position="288"/>
    </location>
</feature>
<dbReference type="PROSITE" id="PS51755">
    <property type="entry name" value="OMPR_PHOB"/>
    <property type="match status" value="1"/>
</dbReference>
<dbReference type="Pfam" id="PF13191">
    <property type="entry name" value="AAA_16"/>
    <property type="match status" value="1"/>
</dbReference>
<accession>A0ABW4GSG9</accession>
<dbReference type="CDD" id="cd15831">
    <property type="entry name" value="BTAD"/>
    <property type="match status" value="1"/>
</dbReference>
<keyword evidence="8" id="KW-1185">Reference proteome</keyword>
<dbReference type="EMBL" id="JBHUCM010000049">
    <property type="protein sequence ID" value="MFD1545751.1"/>
    <property type="molecule type" value="Genomic_DNA"/>
</dbReference>
<dbReference type="SMART" id="SM01043">
    <property type="entry name" value="BTAD"/>
    <property type="match status" value="1"/>
</dbReference>
<reference evidence="8" key="1">
    <citation type="journal article" date="2019" name="Int. J. Syst. Evol. Microbiol.">
        <title>The Global Catalogue of Microorganisms (GCM) 10K type strain sequencing project: providing services to taxonomists for standard genome sequencing and annotation.</title>
        <authorList>
            <consortium name="The Broad Institute Genomics Platform"/>
            <consortium name="The Broad Institute Genome Sequencing Center for Infectious Disease"/>
            <person name="Wu L."/>
            <person name="Ma J."/>
        </authorList>
    </citation>
    <scope>NUCLEOTIDE SEQUENCE [LARGE SCALE GENOMIC DNA]</scope>
    <source>
        <strain evidence="8">CGMCC 1.15399</strain>
    </source>
</reference>
<keyword evidence="1" id="KW-0805">Transcription regulation</keyword>
<sequence>MDVRLFGPLEVDSGDGVRLDLGTRKQRAVFAVLSLSPGRVVPLDRLIEELWAGEAPAKATATLQAYVSHLRRVLEPGRKPRTPPRLLLTREPGYLLDIVPGQVDAGRFAALAEDGRRVLRGGRYAEALEVLDRGLGLWRGTLLGEFADLDFARRAVHRLEELRLGAAEDRFEARLALGEAGLPDLEALVEAHPYRERAWGLLVLALYRAGRQADALGALRRVRSLLAGELGIEPGPELKRLEQAVFDQSPDLMTLTAPGLTAPTAFTTPAPDSWGAAPRTGTSADGPFTGDGTKAAGESLVARDDQLRLVEELLADARRGRGGLLLVTGEAGIGKTSLARAAAEVAGARGFQTAWGRCLDGETAPSFWPWTQAGLIPAQPQAELFDLYDGVVSRLRGGPLLLVLEDVHWADVSSLKLLGHVAGELARTSALVVVTLRPEPGEHPEQLRETLGALARESHRVPLAPFDAGEVLDYLRLRQVNADPVAMLDRSGGNPFYLTELLRLPENERDLVPAGARDVIDRRLARLPAATQDLLRAAAVAGREVTLDLLAALTERPVEDVMALAEPALAVGLLTETTAPAALAAGERTGTAQDAADYRFPHALVRQALDAGLTQLARARLHLRAGTYLETVPGTDHALLARHFAAAAKLGGADRAVAYAVAAAREAVARHGYTESVAFWELAVAHLPPGDSADRCHLLTELGQARRTVGDADGALHYLTEAIAAAKRLGHRDALVTAVSAFGGLSVWNWRPYGVVDEQMVSVLEDLLAGPLDDHARATLLGTLGVELHYGPRRAEGELLAADAVELARALGDPALLARTLNNYLIAGFVMGNNPARLRAADEMLAIPGLTREARLVAGGLRMACLLRAGDLAEWERELARCERVLEEARRPELEAMVRVAQTGGHTLHGRWAEAEALVAAFPDLKYAASPWGAEARRLTTLYTCRRGQGRVAEIVDDLIAASDLPQMVPMRPLAVLAALDVGKEELARALIARWGTEPRDDWSGDFLFPIWGLIAARLGTPDPEELYERLLPVADQLIVMGMGSGAWGSIRDVLAALAARLGRTGEAEEHRRVAIATYRRLGLAFWEAGSLT</sequence>
<organism evidence="7 8">
    <name type="scientific">Nonomuraea guangzhouensis</name>
    <dbReference type="NCBI Taxonomy" id="1291555"/>
    <lineage>
        <taxon>Bacteria</taxon>
        <taxon>Bacillati</taxon>
        <taxon>Actinomycetota</taxon>
        <taxon>Actinomycetes</taxon>
        <taxon>Streptosporangiales</taxon>
        <taxon>Streptosporangiaceae</taxon>
        <taxon>Nonomuraea</taxon>
    </lineage>
</organism>
<dbReference type="PANTHER" id="PTHR35807">
    <property type="entry name" value="TRANSCRIPTIONAL REGULATOR REDD-RELATED"/>
    <property type="match status" value="1"/>
</dbReference>